<name>A0ABW0BK80_9ACTN</name>
<reference evidence="4" key="1">
    <citation type="journal article" date="2019" name="Int. J. Syst. Evol. Microbiol.">
        <title>The Global Catalogue of Microorganisms (GCM) 10K type strain sequencing project: providing services to taxonomists for standard genome sequencing and annotation.</title>
        <authorList>
            <consortium name="The Broad Institute Genomics Platform"/>
            <consortium name="The Broad Institute Genome Sequencing Center for Infectious Disease"/>
            <person name="Wu L."/>
            <person name="Ma J."/>
        </authorList>
    </citation>
    <scope>NUCLEOTIDE SEQUENCE [LARGE SCALE GENOMIC DNA]</scope>
    <source>
        <strain evidence="4">DFY41</strain>
    </source>
</reference>
<accession>A0ABW0BK80</accession>
<feature type="domain" description="NAD-dependent epimerase/dehydratase" evidence="2">
    <location>
        <begin position="77"/>
        <end position="211"/>
    </location>
</feature>
<dbReference type="SUPFAM" id="SSF51735">
    <property type="entry name" value="NAD(P)-binding Rossmann-fold domains"/>
    <property type="match status" value="1"/>
</dbReference>
<sequence>MHILVIGGTRFVGRHFVAEALDRGHEMTLLHRGRSNPDLFPDSEHLLLDRDGDLDALSGRAFDATVDVCAYLPRQVRHLAEALGGRGGQHLYVSSVSAYAPANRPGQDESAPLHPAPDPPTETIDEETYGPLKAECERVAGQLYGDALTVVRPSYVIGPHDPTGRFPRWVERIARGGDVLVPGPPEAPFQAVDGRDLGAFMLTLLENGRRGDFHAAAPAPPYGFGDLVAALVEAIGPDARPVWVDAAWLTGRGVDGAALPLWEEGRLDQELALDPGKALGAGLAPRSLADTARDTLAWLQDGGSSGSDRALGAEQEAALLEEWHASA</sequence>
<comment type="caution">
    <text evidence="3">The sequence shown here is derived from an EMBL/GenBank/DDBJ whole genome shotgun (WGS) entry which is preliminary data.</text>
</comment>
<dbReference type="InterPro" id="IPR051783">
    <property type="entry name" value="NAD(P)-dependent_oxidoreduct"/>
</dbReference>
<protein>
    <submittedName>
        <fullName evidence="3">NAD-dependent epimerase/dehydratase family protein</fullName>
    </submittedName>
</protein>
<dbReference type="InterPro" id="IPR036291">
    <property type="entry name" value="NAD(P)-bd_dom_sf"/>
</dbReference>
<dbReference type="Proteomes" id="UP001596087">
    <property type="component" value="Unassembled WGS sequence"/>
</dbReference>
<evidence type="ECO:0000256" key="1">
    <source>
        <dbReference type="SAM" id="MobiDB-lite"/>
    </source>
</evidence>
<organism evidence="3 4">
    <name type="scientific">Nocardioides taihuensis</name>
    <dbReference type="NCBI Taxonomy" id="1835606"/>
    <lineage>
        <taxon>Bacteria</taxon>
        <taxon>Bacillati</taxon>
        <taxon>Actinomycetota</taxon>
        <taxon>Actinomycetes</taxon>
        <taxon>Propionibacteriales</taxon>
        <taxon>Nocardioidaceae</taxon>
        <taxon>Nocardioides</taxon>
    </lineage>
</organism>
<keyword evidence="4" id="KW-1185">Reference proteome</keyword>
<dbReference type="Gene3D" id="3.40.50.720">
    <property type="entry name" value="NAD(P)-binding Rossmann-like Domain"/>
    <property type="match status" value="1"/>
</dbReference>
<evidence type="ECO:0000259" key="2">
    <source>
        <dbReference type="Pfam" id="PF01370"/>
    </source>
</evidence>
<dbReference type="RefSeq" id="WP_378589899.1">
    <property type="nucleotide sequence ID" value="NZ_JBHSKD010000009.1"/>
</dbReference>
<dbReference type="EMBL" id="JBHSKD010000009">
    <property type="protein sequence ID" value="MFC5177131.1"/>
    <property type="molecule type" value="Genomic_DNA"/>
</dbReference>
<evidence type="ECO:0000313" key="4">
    <source>
        <dbReference type="Proteomes" id="UP001596087"/>
    </source>
</evidence>
<dbReference type="PANTHER" id="PTHR48079:SF6">
    <property type="entry name" value="NAD(P)-BINDING DOMAIN-CONTAINING PROTEIN-RELATED"/>
    <property type="match status" value="1"/>
</dbReference>
<dbReference type="Pfam" id="PF01370">
    <property type="entry name" value="Epimerase"/>
    <property type="match status" value="2"/>
</dbReference>
<gene>
    <name evidence="3" type="ORF">ACFPGP_10640</name>
</gene>
<feature type="domain" description="NAD-dependent epimerase/dehydratase" evidence="2">
    <location>
        <begin position="3"/>
        <end position="67"/>
    </location>
</feature>
<feature type="region of interest" description="Disordered" evidence="1">
    <location>
        <begin position="101"/>
        <end position="124"/>
    </location>
</feature>
<evidence type="ECO:0000313" key="3">
    <source>
        <dbReference type="EMBL" id="MFC5177131.1"/>
    </source>
</evidence>
<proteinExistence type="predicted"/>
<dbReference type="PANTHER" id="PTHR48079">
    <property type="entry name" value="PROTEIN YEEZ"/>
    <property type="match status" value="1"/>
</dbReference>
<dbReference type="InterPro" id="IPR001509">
    <property type="entry name" value="Epimerase_deHydtase"/>
</dbReference>